<accession>A0A6M3L6W9</accession>
<gene>
    <name evidence="1" type="ORF">MM415B02435_0003</name>
</gene>
<dbReference type="AlphaFoldDB" id="A0A6M3L6W9"/>
<evidence type="ECO:0000313" key="1">
    <source>
        <dbReference type="EMBL" id="QJA90133.1"/>
    </source>
</evidence>
<sequence>MAGNFKQTVFYDDTGKKITPDGLEEKELNDIVENSYFFGQFMAYYTVLRLVKQIGTEQALKFADQKFKDIGMANQEFIVQAEKLGKNVKQYYVDTMEGKTAHIK</sequence>
<organism evidence="1">
    <name type="scientific">viral metagenome</name>
    <dbReference type="NCBI Taxonomy" id="1070528"/>
    <lineage>
        <taxon>unclassified sequences</taxon>
        <taxon>metagenomes</taxon>
        <taxon>organismal metagenomes</taxon>
    </lineage>
</organism>
<name>A0A6M3L6W9_9ZZZZ</name>
<reference evidence="1" key="1">
    <citation type="submission" date="2020-03" db="EMBL/GenBank/DDBJ databases">
        <title>The deep terrestrial virosphere.</title>
        <authorList>
            <person name="Holmfeldt K."/>
            <person name="Nilsson E."/>
            <person name="Simone D."/>
            <person name="Lopez-Fernandez M."/>
            <person name="Wu X."/>
            <person name="de Brujin I."/>
            <person name="Lundin D."/>
            <person name="Andersson A."/>
            <person name="Bertilsson S."/>
            <person name="Dopson M."/>
        </authorList>
    </citation>
    <scope>NUCLEOTIDE SEQUENCE</scope>
    <source>
        <strain evidence="1">MM415B02435</strain>
    </source>
</reference>
<dbReference type="EMBL" id="MT142893">
    <property type="protein sequence ID" value="QJA90133.1"/>
    <property type="molecule type" value="Genomic_DNA"/>
</dbReference>
<proteinExistence type="predicted"/>
<protein>
    <submittedName>
        <fullName evidence="1">Uncharacterized protein</fullName>
    </submittedName>
</protein>